<proteinExistence type="predicted"/>
<accession>A0A1S7RZN3</accession>
<reference evidence="1 2" key="1">
    <citation type="submission" date="2016-01" db="EMBL/GenBank/DDBJ databases">
        <authorList>
            <person name="Oliw E.H."/>
        </authorList>
    </citation>
    <scope>NUCLEOTIDE SEQUENCE [LARGE SCALE GENOMIC DNA]</scope>
    <source>
        <strain evidence="1 2">Zutra 3-1</strain>
    </source>
</reference>
<dbReference type="AlphaFoldDB" id="A0A1S7RZN3"/>
<evidence type="ECO:0000313" key="2">
    <source>
        <dbReference type="Proteomes" id="UP000191987"/>
    </source>
</evidence>
<dbReference type="Proteomes" id="UP000191987">
    <property type="component" value="Unassembled WGS sequence"/>
</dbReference>
<name>A0A1S7RZN3_9HYPH</name>
<protein>
    <submittedName>
        <fullName evidence="1">Uncharacterized protein</fullName>
    </submittedName>
</protein>
<sequence>MRRVYQFRHWGNGGNATASIMVKAMRATPKLTYPFELRARFSLFAMLPIKMSRTVAVPVRYTHGCRIRVILGTSNKLEYTQLLIEL</sequence>
<dbReference type="EMBL" id="FBWG01000047">
    <property type="protein sequence ID" value="CUX60247.1"/>
    <property type="molecule type" value="Genomic_DNA"/>
</dbReference>
<organism evidence="1 2">
    <name type="scientific">Agrobacterium deltaense Zutra 3/1</name>
    <dbReference type="NCBI Taxonomy" id="1183427"/>
    <lineage>
        <taxon>Bacteria</taxon>
        <taxon>Pseudomonadati</taxon>
        <taxon>Pseudomonadota</taxon>
        <taxon>Alphaproteobacteria</taxon>
        <taxon>Hyphomicrobiales</taxon>
        <taxon>Rhizobiaceae</taxon>
        <taxon>Rhizobium/Agrobacterium group</taxon>
        <taxon>Agrobacterium</taxon>
    </lineage>
</organism>
<gene>
    <name evidence="1" type="ORF">AGR7C_Lc80197</name>
</gene>
<evidence type="ECO:0000313" key="1">
    <source>
        <dbReference type="EMBL" id="CUX60247.1"/>
    </source>
</evidence>